<evidence type="ECO:0000259" key="1">
    <source>
        <dbReference type="Pfam" id="PF01315"/>
    </source>
</evidence>
<protein>
    <submittedName>
        <fullName evidence="3">Aldehyde oxidase 2-like</fullName>
    </submittedName>
</protein>
<organism evidence="3">
    <name type="scientific">Cyprinus carpio</name>
    <name type="common">Common carp</name>
    <dbReference type="NCBI Taxonomy" id="7962"/>
    <lineage>
        <taxon>Eukaryota</taxon>
        <taxon>Metazoa</taxon>
        <taxon>Chordata</taxon>
        <taxon>Craniata</taxon>
        <taxon>Vertebrata</taxon>
        <taxon>Euteleostomi</taxon>
        <taxon>Actinopterygii</taxon>
        <taxon>Neopterygii</taxon>
        <taxon>Teleostei</taxon>
        <taxon>Ostariophysi</taxon>
        <taxon>Cypriniformes</taxon>
        <taxon>Cyprinidae</taxon>
        <taxon>Cyprininae</taxon>
        <taxon>Cyprinus</taxon>
    </lineage>
</organism>
<dbReference type="PANTHER" id="PTHR45444">
    <property type="entry name" value="XANTHINE DEHYDROGENASE"/>
    <property type="match status" value="1"/>
</dbReference>
<dbReference type="AlphaFoldDB" id="A0A9Q9XPC5"/>
<dbReference type="PANTHER" id="PTHR45444:SF3">
    <property type="entry name" value="XANTHINE DEHYDROGENASE"/>
    <property type="match status" value="1"/>
</dbReference>
<evidence type="ECO:0000313" key="3">
    <source>
        <dbReference type="RefSeq" id="XP_042605476.1"/>
    </source>
</evidence>
<dbReference type="GeneID" id="122141642"/>
<dbReference type="RefSeq" id="XP_042605476.1">
    <property type="nucleotide sequence ID" value="XM_042749542.1"/>
</dbReference>
<dbReference type="InterPro" id="IPR008274">
    <property type="entry name" value="AldOxase/xan_DH_MoCoBD1"/>
</dbReference>
<dbReference type="InterPro" id="IPR016208">
    <property type="entry name" value="Ald_Oxase/xanthine_DH-like"/>
</dbReference>
<dbReference type="Pfam" id="PF02738">
    <property type="entry name" value="MoCoBD_1"/>
    <property type="match status" value="1"/>
</dbReference>
<evidence type="ECO:0000259" key="2">
    <source>
        <dbReference type="Pfam" id="PF02738"/>
    </source>
</evidence>
<reference evidence="3" key="1">
    <citation type="submission" date="2025-08" db="UniProtKB">
        <authorList>
            <consortium name="RefSeq"/>
        </authorList>
    </citation>
    <scope>IDENTIFICATION</scope>
    <source>
        <tissue evidence="3">Muscle</tissue>
    </source>
</reference>
<feature type="domain" description="Aldehyde oxidase/xanthine dehydrogenase a/b hammerhead" evidence="1">
    <location>
        <begin position="9"/>
        <end position="52"/>
    </location>
</feature>
<dbReference type="GO" id="GO:0005506">
    <property type="term" value="F:iron ion binding"/>
    <property type="evidence" value="ECO:0007669"/>
    <property type="project" value="InterPro"/>
</dbReference>
<dbReference type="InterPro" id="IPR000674">
    <property type="entry name" value="Ald_Oxase/Xan_DH_a/b"/>
</dbReference>
<dbReference type="OrthoDB" id="8300278at2759"/>
<accession>A0A9Q9XPC5</accession>
<dbReference type="Pfam" id="PF01315">
    <property type="entry name" value="Ald_Xan_dh_C"/>
    <property type="match status" value="1"/>
</dbReference>
<dbReference type="GO" id="GO:0016491">
    <property type="term" value="F:oxidoreductase activity"/>
    <property type="evidence" value="ECO:0007669"/>
    <property type="project" value="InterPro"/>
</dbReference>
<dbReference type="Proteomes" id="UP001155660">
    <property type="component" value="Chromosome B22"/>
</dbReference>
<proteinExistence type="predicted"/>
<feature type="domain" description="Aldehyde oxidase/xanthine dehydrogenase first molybdopterin binding" evidence="2">
    <location>
        <begin position="71"/>
        <end position="137"/>
    </location>
</feature>
<dbReference type="KEGG" id="ccar:122141642"/>
<name>A0A9Q9XPC5_CYPCA</name>
<gene>
    <name evidence="3" type="primary">LOC122141642</name>
</gene>
<sequence>MHRWLSSGFNNPEELFAEEEVICVGQIIGAIVAETREQAKRAAEQVDITYEDIQPVFFIIEEAIEHQSYFDPKRKLERGNVEEGFEKADHILEGELYMGGQEHFYMETQGLIAIPKGEAGELELYVASQHAAYTQVCGHKLMSLLLNCWPNFLLLTGSGGHHSRH</sequence>